<accession>A0A4Q9PGK4</accession>
<evidence type="ECO:0000313" key="2">
    <source>
        <dbReference type="Proteomes" id="UP000292082"/>
    </source>
</evidence>
<dbReference type="Proteomes" id="UP000292082">
    <property type="component" value="Unassembled WGS sequence"/>
</dbReference>
<protein>
    <submittedName>
        <fullName evidence="1">Uncharacterized protein</fullName>
    </submittedName>
</protein>
<sequence>MLLRLHKTMSSSGMYISSAHHGIDLVLVYILGHAQYLHRPSSLLPDLWTPSVRTATSPLSAALLMPTSLRALALSSCDAGGTASSLFRISAAAVLAVLPYSPDKDHGRMPRKWSW</sequence>
<reference evidence="1 2" key="1">
    <citation type="submission" date="2019-01" db="EMBL/GenBank/DDBJ databases">
        <title>Draft genome sequences of three monokaryotic isolates of the white-rot basidiomycete fungus Dichomitus squalens.</title>
        <authorList>
            <consortium name="DOE Joint Genome Institute"/>
            <person name="Lopez S.C."/>
            <person name="Andreopoulos B."/>
            <person name="Pangilinan J."/>
            <person name="Lipzen A."/>
            <person name="Riley R."/>
            <person name="Ahrendt S."/>
            <person name="Ng V."/>
            <person name="Barry K."/>
            <person name="Daum C."/>
            <person name="Grigoriev I.V."/>
            <person name="Hilden K.S."/>
            <person name="Makela M.R."/>
            <person name="de Vries R.P."/>
        </authorList>
    </citation>
    <scope>NUCLEOTIDE SEQUENCE [LARGE SCALE GENOMIC DNA]</scope>
    <source>
        <strain evidence="1 2">CBS 464.89</strain>
    </source>
</reference>
<keyword evidence="2" id="KW-1185">Reference proteome</keyword>
<gene>
    <name evidence="1" type="ORF">BD310DRAFT_246449</name>
</gene>
<dbReference type="EMBL" id="ML145259">
    <property type="protein sequence ID" value="TBU52261.1"/>
    <property type="molecule type" value="Genomic_DNA"/>
</dbReference>
<dbReference type="AlphaFoldDB" id="A0A4Q9PGK4"/>
<proteinExistence type="predicted"/>
<name>A0A4Q9PGK4_9APHY</name>
<organism evidence="1 2">
    <name type="scientific">Dichomitus squalens</name>
    <dbReference type="NCBI Taxonomy" id="114155"/>
    <lineage>
        <taxon>Eukaryota</taxon>
        <taxon>Fungi</taxon>
        <taxon>Dikarya</taxon>
        <taxon>Basidiomycota</taxon>
        <taxon>Agaricomycotina</taxon>
        <taxon>Agaricomycetes</taxon>
        <taxon>Polyporales</taxon>
        <taxon>Polyporaceae</taxon>
        <taxon>Dichomitus</taxon>
    </lineage>
</organism>
<evidence type="ECO:0000313" key="1">
    <source>
        <dbReference type="EMBL" id="TBU52261.1"/>
    </source>
</evidence>